<feature type="signal peptide" evidence="2">
    <location>
        <begin position="1"/>
        <end position="23"/>
    </location>
</feature>
<dbReference type="InterPro" id="IPR010905">
    <property type="entry name" value="Glyco_hydro_88"/>
</dbReference>
<evidence type="ECO:0000256" key="1">
    <source>
        <dbReference type="ARBA" id="ARBA00022801"/>
    </source>
</evidence>
<dbReference type="PANTHER" id="PTHR33886:SF11">
    <property type="entry name" value="WALL GLYCOSYL HYDROLASE YTER, PUTATIVE (AFU_ORTHOLOGUE AFUA_2G14630)-RELATED"/>
    <property type="match status" value="1"/>
</dbReference>
<protein>
    <recommendedName>
        <fullName evidence="5">Glycoside hydrolase family 105 protein</fullName>
    </recommendedName>
</protein>
<evidence type="ECO:0000256" key="2">
    <source>
        <dbReference type="SAM" id="SignalP"/>
    </source>
</evidence>
<dbReference type="PANTHER" id="PTHR33886">
    <property type="entry name" value="UNSATURATED RHAMNOGALACTURONAN HYDROLASE (EUROFUNG)"/>
    <property type="match status" value="1"/>
</dbReference>
<organism evidence="3 4">
    <name type="scientific">Hohenbuehelia grisea</name>
    <dbReference type="NCBI Taxonomy" id="104357"/>
    <lineage>
        <taxon>Eukaryota</taxon>
        <taxon>Fungi</taxon>
        <taxon>Dikarya</taxon>
        <taxon>Basidiomycota</taxon>
        <taxon>Agaricomycotina</taxon>
        <taxon>Agaricomycetes</taxon>
        <taxon>Agaricomycetidae</taxon>
        <taxon>Agaricales</taxon>
        <taxon>Pleurotineae</taxon>
        <taxon>Pleurotaceae</taxon>
        <taxon>Hohenbuehelia</taxon>
    </lineage>
</organism>
<keyword evidence="1" id="KW-0378">Hydrolase</keyword>
<dbReference type="Proteomes" id="UP001556367">
    <property type="component" value="Unassembled WGS sequence"/>
</dbReference>
<dbReference type="Gene3D" id="1.50.10.10">
    <property type="match status" value="1"/>
</dbReference>
<dbReference type="SUPFAM" id="SSF48208">
    <property type="entry name" value="Six-hairpin glycosidases"/>
    <property type="match status" value="1"/>
</dbReference>
<proteinExistence type="predicted"/>
<name>A0ABR3JT87_9AGAR</name>
<dbReference type="InterPro" id="IPR008928">
    <property type="entry name" value="6-hairpin_glycosidase_sf"/>
</dbReference>
<keyword evidence="4" id="KW-1185">Reference proteome</keyword>
<keyword evidence="2" id="KW-0732">Signal</keyword>
<feature type="chain" id="PRO_5045909829" description="Glycoside hydrolase family 105 protein" evidence="2">
    <location>
        <begin position="24"/>
        <end position="368"/>
    </location>
</feature>
<comment type="caution">
    <text evidence="3">The sequence shown here is derived from an EMBL/GenBank/DDBJ whole genome shotgun (WGS) entry which is preliminary data.</text>
</comment>
<accession>A0ABR3JT87</accession>
<reference evidence="4" key="1">
    <citation type="submission" date="2024-06" db="EMBL/GenBank/DDBJ databases">
        <title>Multi-omics analyses provide insights into the biosynthesis of the anticancer antibiotic pleurotin in Hohenbuehelia grisea.</title>
        <authorList>
            <person name="Weaver J.A."/>
            <person name="Alberti F."/>
        </authorList>
    </citation>
    <scope>NUCLEOTIDE SEQUENCE [LARGE SCALE GENOMIC DNA]</scope>
    <source>
        <strain evidence="4">T-177</strain>
    </source>
</reference>
<dbReference type="InterPro" id="IPR052043">
    <property type="entry name" value="PolySaccharide_Degr_Enz"/>
</dbReference>
<sequence>MPLPTHFFVALAFSLSLLTHVAARPASYAVWAADSAIKRKQGNGLDGSGKGSVSYEHGELQWGLRLLYERTGNQSYYTYIQAGADNIVSSAGTLHDNYKLSDYSLDPVRTGPTLLYLYDKTGATKYKTAFETFKSQLNSHPRTAQGQYWHKLRYFNQGWLDGIYMGDVFYAQYVKTFQSSNATAWSDITSQFNLMYQNTLQTSGNLGLLYHGYDYSHTAPWASSDRGHSPEVWDRALGWYMKALVDVVEIMPTSVAGRTTLLNILQALAPKIRDAADPTAGVWWLVMTQPGRSGNYFESSGSAMFVYSLLKAVRLGYIKDTDGSIVKAMKKAYQYMTANWVVANSDGTMSWKNTVEVRVFLVTTELAF</sequence>
<dbReference type="InterPro" id="IPR012341">
    <property type="entry name" value="6hp_glycosidase-like_sf"/>
</dbReference>
<evidence type="ECO:0000313" key="4">
    <source>
        <dbReference type="Proteomes" id="UP001556367"/>
    </source>
</evidence>
<dbReference type="Pfam" id="PF07470">
    <property type="entry name" value="Glyco_hydro_88"/>
    <property type="match status" value="1"/>
</dbReference>
<evidence type="ECO:0000313" key="3">
    <source>
        <dbReference type="EMBL" id="KAL0958806.1"/>
    </source>
</evidence>
<evidence type="ECO:0008006" key="5">
    <source>
        <dbReference type="Google" id="ProtNLM"/>
    </source>
</evidence>
<dbReference type="EMBL" id="JASNQZ010000003">
    <property type="protein sequence ID" value="KAL0958806.1"/>
    <property type="molecule type" value="Genomic_DNA"/>
</dbReference>
<gene>
    <name evidence="3" type="ORF">HGRIS_014126</name>
</gene>